<keyword evidence="3" id="KW-0732">Signal</keyword>
<dbReference type="InterPro" id="IPR056145">
    <property type="entry name" value="DUF7728"/>
</dbReference>
<keyword evidence="2" id="KW-0812">Transmembrane</keyword>
<gene>
    <name evidence="5" type="ORF">EJ02DRAFT_396061</name>
</gene>
<keyword evidence="2" id="KW-0472">Membrane</keyword>
<dbReference type="PANTHER" id="PTHR40622:SF1">
    <property type="match status" value="1"/>
</dbReference>
<evidence type="ECO:0000256" key="2">
    <source>
        <dbReference type="SAM" id="Phobius"/>
    </source>
</evidence>
<dbReference type="EMBL" id="ML976008">
    <property type="protein sequence ID" value="KAF1945709.1"/>
    <property type="molecule type" value="Genomic_DNA"/>
</dbReference>
<accession>A0A6A5T203</accession>
<proteinExistence type="predicted"/>
<protein>
    <recommendedName>
        <fullName evidence="4">DUF7728 domain-containing protein</fullName>
    </recommendedName>
</protein>
<keyword evidence="2" id="KW-1133">Transmembrane helix</keyword>
<feature type="domain" description="DUF7728" evidence="4">
    <location>
        <begin position="45"/>
        <end position="186"/>
    </location>
</feature>
<feature type="chain" id="PRO_5025402955" description="DUF7728 domain-containing protein" evidence="3">
    <location>
        <begin position="28"/>
        <end position="371"/>
    </location>
</feature>
<evidence type="ECO:0000259" key="4">
    <source>
        <dbReference type="Pfam" id="PF24854"/>
    </source>
</evidence>
<dbReference type="PANTHER" id="PTHR40622">
    <property type="match status" value="1"/>
</dbReference>
<dbReference type="Pfam" id="PF24854">
    <property type="entry name" value="DUF7728"/>
    <property type="match status" value="1"/>
</dbReference>
<dbReference type="OrthoDB" id="5409353at2759"/>
<evidence type="ECO:0000256" key="1">
    <source>
        <dbReference type="SAM" id="MobiDB-lite"/>
    </source>
</evidence>
<evidence type="ECO:0000256" key="3">
    <source>
        <dbReference type="SAM" id="SignalP"/>
    </source>
</evidence>
<keyword evidence="6" id="KW-1185">Reference proteome</keyword>
<reference evidence="5" key="1">
    <citation type="journal article" date="2020" name="Stud. Mycol.">
        <title>101 Dothideomycetes genomes: a test case for predicting lifestyles and emergence of pathogens.</title>
        <authorList>
            <person name="Haridas S."/>
            <person name="Albert R."/>
            <person name="Binder M."/>
            <person name="Bloem J."/>
            <person name="Labutti K."/>
            <person name="Salamov A."/>
            <person name="Andreopoulos B."/>
            <person name="Baker S."/>
            <person name="Barry K."/>
            <person name="Bills G."/>
            <person name="Bluhm B."/>
            <person name="Cannon C."/>
            <person name="Castanera R."/>
            <person name="Culley D."/>
            <person name="Daum C."/>
            <person name="Ezra D."/>
            <person name="Gonzalez J."/>
            <person name="Henrissat B."/>
            <person name="Kuo A."/>
            <person name="Liang C."/>
            <person name="Lipzen A."/>
            <person name="Lutzoni F."/>
            <person name="Magnuson J."/>
            <person name="Mondo S."/>
            <person name="Nolan M."/>
            <person name="Ohm R."/>
            <person name="Pangilinan J."/>
            <person name="Park H.-J."/>
            <person name="Ramirez L."/>
            <person name="Alfaro M."/>
            <person name="Sun H."/>
            <person name="Tritt A."/>
            <person name="Yoshinaga Y."/>
            <person name="Zwiers L.-H."/>
            <person name="Turgeon B."/>
            <person name="Goodwin S."/>
            <person name="Spatafora J."/>
            <person name="Crous P."/>
            <person name="Grigoriev I."/>
        </authorList>
    </citation>
    <scope>NUCLEOTIDE SEQUENCE</scope>
    <source>
        <strain evidence="5">CBS 161.51</strain>
    </source>
</reference>
<name>A0A6A5T203_9PLEO</name>
<dbReference type="Proteomes" id="UP000800038">
    <property type="component" value="Unassembled WGS sequence"/>
</dbReference>
<organism evidence="5 6">
    <name type="scientific">Clathrospora elynae</name>
    <dbReference type="NCBI Taxonomy" id="706981"/>
    <lineage>
        <taxon>Eukaryota</taxon>
        <taxon>Fungi</taxon>
        <taxon>Dikarya</taxon>
        <taxon>Ascomycota</taxon>
        <taxon>Pezizomycotina</taxon>
        <taxon>Dothideomycetes</taxon>
        <taxon>Pleosporomycetidae</taxon>
        <taxon>Pleosporales</taxon>
        <taxon>Diademaceae</taxon>
        <taxon>Clathrospora</taxon>
    </lineage>
</organism>
<evidence type="ECO:0000313" key="5">
    <source>
        <dbReference type="EMBL" id="KAF1945709.1"/>
    </source>
</evidence>
<evidence type="ECO:0000313" key="6">
    <source>
        <dbReference type="Proteomes" id="UP000800038"/>
    </source>
</evidence>
<feature type="region of interest" description="Disordered" evidence="1">
    <location>
        <begin position="221"/>
        <end position="247"/>
    </location>
</feature>
<feature type="compositionally biased region" description="Basic residues" evidence="1">
    <location>
        <begin position="221"/>
        <end position="230"/>
    </location>
</feature>
<feature type="transmembrane region" description="Helical" evidence="2">
    <location>
        <begin position="284"/>
        <end position="317"/>
    </location>
</feature>
<sequence length="371" mass="41332">MSPNKLGVFANLALAASAMLIPPTITAEDLGDNNALGMFAIDPFKRSVAVECPGCASATLEGESLKWKADAGNTFLLNFEVGPGEQSLELDGYQLYPPSFSYSTRPFHVIQVDPSSEEGLRLRVTGYNFRYNGAQTMSEAGTELLPMILQITSVEGTTVNPPALNINILKDSEGRLMIASFQAAQPTESTPTDQDKECKEWPLFCKWKSILADRIEKMKKMGKPGCHKQPHSNGRPSNPMEHETTVGKPPHRFRPGQHHPHHRPHHIDHEGHRHHNVHMFIRRAFFTIFVPILIGIFAGTLTYLVGMAVGYLIAITIAKFRGQTYQRIVLQDDVEQPEEDGEKEEYAELPAYDSPPVYEEAAEKEVVEEAK</sequence>
<dbReference type="AlphaFoldDB" id="A0A6A5T203"/>
<feature type="signal peptide" evidence="3">
    <location>
        <begin position="1"/>
        <end position="27"/>
    </location>
</feature>